<dbReference type="EMBL" id="JBIRYO010000001">
    <property type="protein sequence ID" value="MFI2471967.1"/>
    <property type="molecule type" value="Genomic_DNA"/>
</dbReference>
<dbReference type="RefSeq" id="WP_397090456.1">
    <property type="nucleotide sequence ID" value="NZ_JBIRYO010000001.1"/>
</dbReference>
<keyword evidence="2" id="KW-1185">Reference proteome</keyword>
<comment type="caution">
    <text evidence="1">The sequence shown here is derived from an EMBL/GenBank/DDBJ whole genome shotgun (WGS) entry which is preliminary data.</text>
</comment>
<accession>A0ABW7WT73</accession>
<dbReference type="Gene3D" id="3.10.450.50">
    <property type="match status" value="1"/>
</dbReference>
<dbReference type="Proteomes" id="UP001611415">
    <property type="component" value="Unassembled WGS sequence"/>
</dbReference>
<dbReference type="SUPFAM" id="SSF54427">
    <property type="entry name" value="NTF2-like"/>
    <property type="match status" value="1"/>
</dbReference>
<proteinExistence type="predicted"/>
<evidence type="ECO:0008006" key="3">
    <source>
        <dbReference type="Google" id="ProtNLM"/>
    </source>
</evidence>
<organism evidence="1 2">
    <name type="scientific">Nocardia xishanensis</name>
    <dbReference type="NCBI Taxonomy" id="238964"/>
    <lineage>
        <taxon>Bacteria</taxon>
        <taxon>Bacillati</taxon>
        <taxon>Actinomycetota</taxon>
        <taxon>Actinomycetes</taxon>
        <taxon>Mycobacteriales</taxon>
        <taxon>Nocardiaceae</taxon>
        <taxon>Nocardia</taxon>
    </lineage>
</organism>
<evidence type="ECO:0000313" key="2">
    <source>
        <dbReference type="Proteomes" id="UP001611415"/>
    </source>
</evidence>
<protein>
    <recommendedName>
        <fullName evidence="3">SnoaL-like domain-containing protein</fullName>
    </recommendedName>
</protein>
<dbReference type="InterPro" id="IPR032710">
    <property type="entry name" value="NTF2-like_dom_sf"/>
</dbReference>
<evidence type="ECO:0000313" key="1">
    <source>
        <dbReference type="EMBL" id="MFI2471967.1"/>
    </source>
</evidence>
<reference evidence="1 2" key="1">
    <citation type="submission" date="2024-10" db="EMBL/GenBank/DDBJ databases">
        <title>The Natural Products Discovery Center: Release of the First 8490 Sequenced Strains for Exploring Actinobacteria Biosynthetic Diversity.</title>
        <authorList>
            <person name="Kalkreuter E."/>
            <person name="Kautsar S.A."/>
            <person name="Yang D."/>
            <person name="Bader C.D."/>
            <person name="Teijaro C.N."/>
            <person name="Fluegel L."/>
            <person name="Davis C.M."/>
            <person name="Simpson J.R."/>
            <person name="Lauterbach L."/>
            <person name="Steele A.D."/>
            <person name="Gui C."/>
            <person name="Meng S."/>
            <person name="Li G."/>
            <person name="Viehrig K."/>
            <person name="Ye F."/>
            <person name="Su P."/>
            <person name="Kiefer A.F."/>
            <person name="Nichols A."/>
            <person name="Cepeda A.J."/>
            <person name="Yan W."/>
            <person name="Fan B."/>
            <person name="Jiang Y."/>
            <person name="Adhikari A."/>
            <person name="Zheng C.-J."/>
            <person name="Schuster L."/>
            <person name="Cowan T.M."/>
            <person name="Smanski M.J."/>
            <person name="Chevrette M.G."/>
            <person name="De Carvalho L.P.S."/>
            <person name="Shen B."/>
        </authorList>
    </citation>
    <scope>NUCLEOTIDE SEQUENCE [LARGE SCALE GENOMIC DNA]</scope>
    <source>
        <strain evidence="1 2">NPDC019275</strain>
    </source>
</reference>
<sequence>MPTTDRVTASQLGLRWTEFWNGAMELGPNLLSPDFRIRFASPTRELTDALRGPVEVAAFIEEFRAARPGLRFTMDGDAAGEVDDAGSGTFALRWRSRQPGQADHSGIDMFEATAGRLTRVWSVGGASTFAVD</sequence>
<gene>
    <name evidence="1" type="ORF">ACH49W_01185</name>
</gene>
<name>A0ABW7WT73_9NOCA</name>